<reference evidence="4" key="1">
    <citation type="submission" date="2020-11" db="EMBL/GenBank/DDBJ databases">
        <authorList>
            <person name="Tran Van P."/>
        </authorList>
    </citation>
    <scope>NUCLEOTIDE SEQUENCE</scope>
</reference>
<dbReference type="GO" id="GO:0000122">
    <property type="term" value="P:negative regulation of transcription by RNA polymerase II"/>
    <property type="evidence" value="ECO:0007669"/>
    <property type="project" value="TreeGrafter"/>
</dbReference>
<feature type="compositionally biased region" description="Low complexity" evidence="2">
    <location>
        <begin position="115"/>
        <end position="126"/>
    </location>
</feature>
<dbReference type="GO" id="GO:0000981">
    <property type="term" value="F:DNA-binding transcription factor activity, RNA polymerase II-specific"/>
    <property type="evidence" value="ECO:0007669"/>
    <property type="project" value="TreeGrafter"/>
</dbReference>
<evidence type="ECO:0000256" key="1">
    <source>
        <dbReference type="ARBA" id="ARBA00009513"/>
    </source>
</evidence>
<dbReference type="InterPro" id="IPR014890">
    <property type="entry name" value="c-SKI_SMAD4-bd_dom"/>
</dbReference>
<name>A0A7R9MEV4_9ACAR</name>
<organism evidence="4">
    <name type="scientific">Oppiella nova</name>
    <dbReference type="NCBI Taxonomy" id="334625"/>
    <lineage>
        <taxon>Eukaryota</taxon>
        <taxon>Metazoa</taxon>
        <taxon>Ecdysozoa</taxon>
        <taxon>Arthropoda</taxon>
        <taxon>Chelicerata</taxon>
        <taxon>Arachnida</taxon>
        <taxon>Acari</taxon>
        <taxon>Acariformes</taxon>
        <taxon>Sarcoptiformes</taxon>
        <taxon>Oribatida</taxon>
        <taxon>Brachypylina</taxon>
        <taxon>Oppioidea</taxon>
        <taxon>Oppiidae</taxon>
        <taxon>Oppiella</taxon>
    </lineage>
</organism>
<gene>
    <name evidence="4" type="ORF">ONB1V03_LOCUS15216</name>
</gene>
<dbReference type="Gene3D" id="3.10.390.10">
    <property type="entry name" value="SAND domain-like"/>
    <property type="match status" value="1"/>
</dbReference>
<dbReference type="InterPro" id="IPR023216">
    <property type="entry name" value="Tscrpt_reg_SKI_SnoN"/>
</dbReference>
<feature type="region of interest" description="Disordered" evidence="2">
    <location>
        <begin position="251"/>
        <end position="299"/>
    </location>
</feature>
<dbReference type="GO" id="GO:0005634">
    <property type="term" value="C:nucleus"/>
    <property type="evidence" value="ECO:0007669"/>
    <property type="project" value="TreeGrafter"/>
</dbReference>
<accession>A0A7R9MEV4</accession>
<sequence length="299" mass="33034">MSCRGEFTPSRYNSSRAKCIKCVYCGLFFSPNKFIFHSHRLPDSKYIQPDAANFNSWRRHIKLVGNPEPPDEVSFAWEDVKAMFNGGSRKRAMAAGLSSHSRSNGSNQEYLKRQSMNSSSPESNHSLTPNTTMSDSLSPKSTGSAAPTYFPLIPLPNKCYSLPSSAPFTANPSMQTSPMKPLSSSHASDFRQSFAEFMWIGSGKPPALHIPYSCLLWPRPPGSSLEFGAPDANRPKLFGNSDTNALVFSQQQQQRDHLWSHEQGVHENRDSNNNSTPSHAHHSSHTSAFKPVAKTVVGS</sequence>
<dbReference type="Pfam" id="PF08782">
    <property type="entry name" value="c-SKI_SMAD_bind"/>
    <property type="match status" value="1"/>
</dbReference>
<feature type="compositionally biased region" description="Polar residues" evidence="2">
    <location>
        <begin position="127"/>
        <end position="141"/>
    </location>
</feature>
<dbReference type="SMART" id="SM01046">
    <property type="entry name" value="c-SKI_SMAD_bind"/>
    <property type="match status" value="1"/>
</dbReference>
<dbReference type="GO" id="GO:0005737">
    <property type="term" value="C:cytoplasm"/>
    <property type="evidence" value="ECO:0007669"/>
    <property type="project" value="TreeGrafter"/>
</dbReference>
<dbReference type="GO" id="GO:0000978">
    <property type="term" value="F:RNA polymerase II cis-regulatory region sequence-specific DNA binding"/>
    <property type="evidence" value="ECO:0007669"/>
    <property type="project" value="TreeGrafter"/>
</dbReference>
<dbReference type="SUPFAM" id="SSF63763">
    <property type="entry name" value="SAND domain-like"/>
    <property type="match status" value="1"/>
</dbReference>
<dbReference type="PANTHER" id="PTHR10005:SF26">
    <property type="entry name" value="CORL"/>
    <property type="match status" value="1"/>
</dbReference>
<dbReference type="GO" id="GO:0030514">
    <property type="term" value="P:negative regulation of BMP signaling pathway"/>
    <property type="evidence" value="ECO:0007669"/>
    <property type="project" value="TreeGrafter"/>
</dbReference>
<dbReference type="OrthoDB" id="3938623at2759"/>
<proteinExistence type="inferred from homology"/>
<dbReference type="EMBL" id="OC930177">
    <property type="protein sequence ID" value="CAD7658595.1"/>
    <property type="molecule type" value="Genomic_DNA"/>
</dbReference>
<dbReference type="PANTHER" id="PTHR10005">
    <property type="entry name" value="SKI ONCOGENE-RELATED"/>
    <property type="match status" value="1"/>
</dbReference>
<protein>
    <recommendedName>
        <fullName evidence="3">c-SKI SMAD4-binding domain-containing protein</fullName>
    </recommendedName>
</protein>
<evidence type="ECO:0000256" key="2">
    <source>
        <dbReference type="SAM" id="MobiDB-lite"/>
    </source>
</evidence>
<evidence type="ECO:0000313" key="5">
    <source>
        <dbReference type="Proteomes" id="UP000728032"/>
    </source>
</evidence>
<feature type="domain" description="c-SKI SMAD4-binding" evidence="3">
    <location>
        <begin position="3"/>
        <end position="85"/>
    </location>
</feature>
<evidence type="ECO:0000259" key="3">
    <source>
        <dbReference type="SMART" id="SM01046"/>
    </source>
</evidence>
<dbReference type="EMBL" id="CAJPVJ010015352">
    <property type="protein sequence ID" value="CAG2175781.1"/>
    <property type="molecule type" value="Genomic_DNA"/>
</dbReference>
<feature type="compositionally biased region" description="Basic and acidic residues" evidence="2">
    <location>
        <begin position="254"/>
        <end position="270"/>
    </location>
</feature>
<evidence type="ECO:0000313" key="4">
    <source>
        <dbReference type="EMBL" id="CAD7658595.1"/>
    </source>
</evidence>
<keyword evidence="5" id="KW-1185">Reference proteome</keyword>
<feature type="non-terminal residue" evidence="4">
    <location>
        <position position="299"/>
    </location>
</feature>
<dbReference type="GO" id="GO:0046332">
    <property type="term" value="F:SMAD binding"/>
    <property type="evidence" value="ECO:0007669"/>
    <property type="project" value="InterPro"/>
</dbReference>
<dbReference type="AlphaFoldDB" id="A0A7R9MEV4"/>
<dbReference type="InterPro" id="IPR010919">
    <property type="entry name" value="SAND-like_dom_sf"/>
</dbReference>
<feature type="compositionally biased region" description="Polar residues" evidence="2">
    <location>
        <begin position="98"/>
        <end position="109"/>
    </location>
</feature>
<comment type="similarity">
    <text evidence="1">Belongs to the SKI family.</text>
</comment>
<dbReference type="GO" id="GO:0005667">
    <property type="term" value="C:transcription regulator complex"/>
    <property type="evidence" value="ECO:0007669"/>
    <property type="project" value="TreeGrafter"/>
</dbReference>
<dbReference type="Proteomes" id="UP000728032">
    <property type="component" value="Unassembled WGS sequence"/>
</dbReference>
<feature type="region of interest" description="Disordered" evidence="2">
    <location>
        <begin position="93"/>
        <end position="141"/>
    </location>
</feature>